<gene>
    <name evidence="4" type="ORF">PU648_26400</name>
</gene>
<evidence type="ECO:0000256" key="2">
    <source>
        <dbReference type="ARBA" id="ARBA00023002"/>
    </source>
</evidence>
<dbReference type="Pfam" id="PF13561">
    <property type="entry name" value="adh_short_C2"/>
    <property type="match status" value="1"/>
</dbReference>
<evidence type="ECO:0000313" key="5">
    <source>
        <dbReference type="Proteomes" id="UP001257627"/>
    </source>
</evidence>
<proteinExistence type="inferred from homology"/>
<dbReference type="InterPro" id="IPR057326">
    <property type="entry name" value="KR_dom"/>
</dbReference>
<organism evidence="4 5">
    <name type="scientific">Streptomyces mirabilis</name>
    <dbReference type="NCBI Taxonomy" id="68239"/>
    <lineage>
        <taxon>Bacteria</taxon>
        <taxon>Bacillati</taxon>
        <taxon>Actinomycetota</taxon>
        <taxon>Actinomycetes</taxon>
        <taxon>Kitasatosporales</taxon>
        <taxon>Streptomycetaceae</taxon>
        <taxon>Streptomyces</taxon>
    </lineage>
</organism>
<dbReference type="RefSeq" id="WP_143602383.1">
    <property type="nucleotide sequence ID" value="NZ_JAPEMK010000001.1"/>
</dbReference>
<dbReference type="PANTHER" id="PTHR43477:SF1">
    <property type="entry name" value="DIHYDROANTICAPSIN 7-DEHYDROGENASE"/>
    <property type="match status" value="1"/>
</dbReference>
<comment type="caution">
    <text evidence="4">The sequence shown here is derived from an EMBL/GenBank/DDBJ whole genome shotgun (WGS) entry which is preliminary data.</text>
</comment>
<evidence type="ECO:0000313" key="4">
    <source>
        <dbReference type="EMBL" id="MDU8995821.1"/>
    </source>
</evidence>
<name>A0ABU3UPH5_9ACTN</name>
<dbReference type="PRINTS" id="PR00081">
    <property type="entry name" value="GDHRDH"/>
</dbReference>
<dbReference type="Gene3D" id="3.40.50.720">
    <property type="entry name" value="NAD(P)-binding Rossmann-like Domain"/>
    <property type="match status" value="1"/>
</dbReference>
<keyword evidence="2" id="KW-0560">Oxidoreductase</keyword>
<evidence type="ECO:0000259" key="3">
    <source>
        <dbReference type="SMART" id="SM00822"/>
    </source>
</evidence>
<accession>A0ABU3UPH5</accession>
<sequence>MTAAPGVPGTHRRSDLADRTVVVIGASAGIGLEAARQVRADGGRLVLVGRNPERLRQAALELEPVGTAAFDATDTDRLQRFFQDLAGPVDHVLVTAGGPYYMPLESMDLADARRAFDERMALALGVALYSRDKIRAGGTLLFIGGTGGRRPGVGMAVASAATAALPALVANLALEMAPVRVNLIAAGFVDTPLSASLLGDRLDARREELRTTLPIRRVVGPADVAALAVHIMCNGALTGATYDIDGGQQLLPH</sequence>
<feature type="domain" description="Ketoreductase" evidence="3">
    <location>
        <begin position="19"/>
        <end position="192"/>
    </location>
</feature>
<dbReference type="PANTHER" id="PTHR43477">
    <property type="entry name" value="DIHYDROANTICAPSIN 7-DEHYDROGENASE"/>
    <property type="match status" value="1"/>
</dbReference>
<dbReference type="InterPro" id="IPR036291">
    <property type="entry name" value="NAD(P)-bd_dom_sf"/>
</dbReference>
<dbReference type="SUPFAM" id="SSF51735">
    <property type="entry name" value="NAD(P)-binding Rossmann-fold domains"/>
    <property type="match status" value="1"/>
</dbReference>
<dbReference type="Proteomes" id="UP001257627">
    <property type="component" value="Unassembled WGS sequence"/>
</dbReference>
<reference evidence="4 5" key="1">
    <citation type="submission" date="2023-02" db="EMBL/GenBank/DDBJ databases">
        <authorList>
            <person name="Maleckis M."/>
        </authorList>
    </citation>
    <scope>NUCLEOTIDE SEQUENCE [LARGE SCALE GENOMIC DNA]</scope>
    <source>
        <strain evidence="4 5">P8-A2</strain>
    </source>
</reference>
<dbReference type="SMART" id="SM00822">
    <property type="entry name" value="PKS_KR"/>
    <property type="match status" value="1"/>
</dbReference>
<protein>
    <submittedName>
        <fullName evidence="4">SDR family oxidoreductase</fullName>
    </submittedName>
</protein>
<dbReference type="InterPro" id="IPR051122">
    <property type="entry name" value="SDR_DHRS6-like"/>
</dbReference>
<evidence type="ECO:0000256" key="1">
    <source>
        <dbReference type="ARBA" id="ARBA00006484"/>
    </source>
</evidence>
<keyword evidence="5" id="KW-1185">Reference proteome</keyword>
<dbReference type="EMBL" id="JARAKF010000001">
    <property type="protein sequence ID" value="MDU8995821.1"/>
    <property type="molecule type" value="Genomic_DNA"/>
</dbReference>
<comment type="similarity">
    <text evidence="1">Belongs to the short-chain dehydrogenases/reductases (SDR) family.</text>
</comment>
<dbReference type="InterPro" id="IPR002347">
    <property type="entry name" value="SDR_fam"/>
</dbReference>